<keyword evidence="3 6" id="KW-0812">Transmembrane</keyword>
<name>A0AB73IB62_9BURK</name>
<keyword evidence="4 6" id="KW-1133">Transmembrane helix</keyword>
<dbReference type="PANTHER" id="PTHR32322">
    <property type="entry name" value="INNER MEMBRANE TRANSPORTER"/>
    <property type="match status" value="1"/>
</dbReference>
<dbReference type="SUPFAM" id="SSF103481">
    <property type="entry name" value="Multidrug resistance efflux transporter EmrE"/>
    <property type="match status" value="2"/>
</dbReference>
<evidence type="ECO:0000256" key="3">
    <source>
        <dbReference type="ARBA" id="ARBA00022692"/>
    </source>
</evidence>
<dbReference type="InterPro" id="IPR037185">
    <property type="entry name" value="EmrE-like"/>
</dbReference>
<sequence>MARTSTHNASLNPNSRDANRVPLPMLEAGMVLTWSSGFVGMRFSADYAPVLLVLLWRFITLSLCLFPFVAREIRSAPLPVLIRQSIIGVFATAGYLAGVARGIELGVPTGLAALIADLLPVAVVIISTCVFREHSPKSVWAGLALGLAGMLIVCRDAVALGKAPAWAYALPVAGMVSLAAATVWQQRSTARAGSLSPLGMLWLQSVVSCPVFLWLQASHGNVMPIATVGFAASVAWTAILATLGGWGLYWTCLRRSSSARVTSVLFLSPPITLIWVWAMFREPLSWPMAIGMGISGLGVLLVVRRDRAGGRLFSDRLR</sequence>
<protein>
    <submittedName>
        <fullName evidence="8">Drug/metabolite transporter (DMT)-like permease</fullName>
    </submittedName>
</protein>
<feature type="transmembrane region" description="Helical" evidence="6">
    <location>
        <begin position="80"/>
        <end position="98"/>
    </location>
</feature>
<evidence type="ECO:0000256" key="4">
    <source>
        <dbReference type="ARBA" id="ARBA00022989"/>
    </source>
</evidence>
<dbReference type="Pfam" id="PF00892">
    <property type="entry name" value="EamA"/>
    <property type="match status" value="2"/>
</dbReference>
<feature type="transmembrane region" description="Helical" evidence="6">
    <location>
        <begin position="196"/>
        <end position="217"/>
    </location>
</feature>
<evidence type="ECO:0000313" key="8">
    <source>
        <dbReference type="EMBL" id="MDP9647238.1"/>
    </source>
</evidence>
<evidence type="ECO:0000313" key="9">
    <source>
        <dbReference type="Proteomes" id="UP001229486"/>
    </source>
</evidence>
<proteinExistence type="inferred from homology"/>
<feature type="transmembrane region" description="Helical" evidence="6">
    <location>
        <begin position="47"/>
        <end position="68"/>
    </location>
</feature>
<feature type="transmembrane region" description="Helical" evidence="6">
    <location>
        <begin position="165"/>
        <end position="184"/>
    </location>
</feature>
<feature type="transmembrane region" description="Helical" evidence="6">
    <location>
        <begin position="261"/>
        <end position="280"/>
    </location>
</feature>
<evidence type="ECO:0000256" key="1">
    <source>
        <dbReference type="ARBA" id="ARBA00004141"/>
    </source>
</evidence>
<evidence type="ECO:0000256" key="5">
    <source>
        <dbReference type="ARBA" id="ARBA00023136"/>
    </source>
</evidence>
<evidence type="ECO:0000256" key="6">
    <source>
        <dbReference type="SAM" id="Phobius"/>
    </source>
</evidence>
<organism evidence="8 9">
    <name type="scientific">Paraburkholderia caledonica</name>
    <dbReference type="NCBI Taxonomy" id="134536"/>
    <lineage>
        <taxon>Bacteria</taxon>
        <taxon>Pseudomonadati</taxon>
        <taxon>Pseudomonadota</taxon>
        <taxon>Betaproteobacteria</taxon>
        <taxon>Burkholderiales</taxon>
        <taxon>Burkholderiaceae</taxon>
        <taxon>Paraburkholderia</taxon>
    </lineage>
</organism>
<keyword evidence="5 6" id="KW-0472">Membrane</keyword>
<dbReference type="GO" id="GO:0016020">
    <property type="term" value="C:membrane"/>
    <property type="evidence" value="ECO:0007669"/>
    <property type="project" value="UniProtKB-SubCell"/>
</dbReference>
<reference evidence="8" key="1">
    <citation type="submission" date="2023-07" db="EMBL/GenBank/DDBJ databases">
        <title>Sorghum-associated microbial communities from plants grown in Nebraska, USA.</title>
        <authorList>
            <person name="Schachtman D."/>
        </authorList>
    </citation>
    <scope>NUCLEOTIDE SEQUENCE</scope>
    <source>
        <strain evidence="8">DS1061</strain>
    </source>
</reference>
<dbReference type="EMBL" id="JAURTK010000003">
    <property type="protein sequence ID" value="MDP9647238.1"/>
    <property type="molecule type" value="Genomic_DNA"/>
</dbReference>
<dbReference type="InterPro" id="IPR000620">
    <property type="entry name" value="EamA_dom"/>
</dbReference>
<feature type="transmembrane region" description="Helical" evidence="6">
    <location>
        <begin position="223"/>
        <end position="249"/>
    </location>
</feature>
<comment type="subcellular location">
    <subcellularLocation>
        <location evidence="1">Membrane</location>
        <topology evidence="1">Multi-pass membrane protein</topology>
    </subcellularLocation>
</comment>
<comment type="caution">
    <text evidence="8">The sequence shown here is derived from an EMBL/GenBank/DDBJ whole genome shotgun (WGS) entry which is preliminary data.</text>
</comment>
<feature type="domain" description="EamA" evidence="7">
    <location>
        <begin position="167"/>
        <end position="303"/>
    </location>
</feature>
<feature type="transmembrane region" description="Helical" evidence="6">
    <location>
        <begin position="110"/>
        <end position="131"/>
    </location>
</feature>
<dbReference type="PANTHER" id="PTHR32322:SF2">
    <property type="entry name" value="EAMA DOMAIN-CONTAINING PROTEIN"/>
    <property type="match status" value="1"/>
</dbReference>
<comment type="similarity">
    <text evidence="2">Belongs to the EamA transporter family.</text>
</comment>
<feature type="domain" description="EamA" evidence="7">
    <location>
        <begin position="30"/>
        <end position="153"/>
    </location>
</feature>
<feature type="transmembrane region" description="Helical" evidence="6">
    <location>
        <begin position="138"/>
        <end position="159"/>
    </location>
</feature>
<gene>
    <name evidence="8" type="ORF">J2793_002684</name>
</gene>
<evidence type="ECO:0000259" key="7">
    <source>
        <dbReference type="Pfam" id="PF00892"/>
    </source>
</evidence>
<dbReference type="InterPro" id="IPR050638">
    <property type="entry name" value="AA-Vitamin_Transporters"/>
</dbReference>
<feature type="transmembrane region" description="Helical" evidence="6">
    <location>
        <begin position="21"/>
        <end position="41"/>
    </location>
</feature>
<accession>A0AB73IB62</accession>
<dbReference type="AlphaFoldDB" id="A0AB73IB62"/>
<feature type="transmembrane region" description="Helical" evidence="6">
    <location>
        <begin position="286"/>
        <end position="303"/>
    </location>
</feature>
<evidence type="ECO:0000256" key="2">
    <source>
        <dbReference type="ARBA" id="ARBA00007362"/>
    </source>
</evidence>
<dbReference type="Proteomes" id="UP001229486">
    <property type="component" value="Unassembled WGS sequence"/>
</dbReference>